<organism evidence="1">
    <name type="scientific">marine sediment metagenome</name>
    <dbReference type="NCBI Taxonomy" id="412755"/>
    <lineage>
        <taxon>unclassified sequences</taxon>
        <taxon>metagenomes</taxon>
        <taxon>ecological metagenomes</taxon>
    </lineage>
</organism>
<accession>A0A0F9KP99</accession>
<sequence>MPDELPCELPDDKPFYKCSSCDWSGTDPQHIISLNNLPICPECHSEAVEPHKGTNLYDAYDEERDRKRGL</sequence>
<protein>
    <submittedName>
        <fullName evidence="1">Uncharacterized protein</fullName>
    </submittedName>
</protein>
<gene>
    <name evidence="1" type="ORF">LCGC14_1303630</name>
</gene>
<name>A0A0F9KP99_9ZZZZ</name>
<comment type="caution">
    <text evidence="1">The sequence shown here is derived from an EMBL/GenBank/DDBJ whole genome shotgun (WGS) entry which is preliminary data.</text>
</comment>
<evidence type="ECO:0000313" key="1">
    <source>
        <dbReference type="EMBL" id="KKM83999.1"/>
    </source>
</evidence>
<dbReference type="EMBL" id="LAZR01007630">
    <property type="protein sequence ID" value="KKM83999.1"/>
    <property type="molecule type" value="Genomic_DNA"/>
</dbReference>
<reference evidence="1" key="1">
    <citation type="journal article" date="2015" name="Nature">
        <title>Complex archaea that bridge the gap between prokaryotes and eukaryotes.</title>
        <authorList>
            <person name="Spang A."/>
            <person name="Saw J.H."/>
            <person name="Jorgensen S.L."/>
            <person name="Zaremba-Niedzwiedzka K."/>
            <person name="Martijn J."/>
            <person name="Lind A.E."/>
            <person name="van Eijk R."/>
            <person name="Schleper C."/>
            <person name="Guy L."/>
            <person name="Ettema T.J."/>
        </authorList>
    </citation>
    <scope>NUCLEOTIDE SEQUENCE</scope>
</reference>
<proteinExistence type="predicted"/>
<dbReference type="AlphaFoldDB" id="A0A0F9KP99"/>